<evidence type="ECO:0000313" key="8">
    <source>
        <dbReference type="EMBL" id="EKN43162.1"/>
    </source>
</evidence>
<dbReference type="PROSITE" id="PS50893">
    <property type="entry name" value="ABC_TRANSPORTER_2"/>
    <property type="match status" value="1"/>
</dbReference>
<dbReference type="AlphaFoldDB" id="M1ZTL6"/>
<evidence type="ECO:0000256" key="4">
    <source>
        <dbReference type="ARBA" id="ARBA00022840"/>
    </source>
</evidence>
<accession>M1ZTL6</accession>
<dbReference type="PROSITE" id="PS00211">
    <property type="entry name" value="ABC_TRANSPORTER_1"/>
    <property type="match status" value="1"/>
</dbReference>
<dbReference type="InterPro" id="IPR003593">
    <property type="entry name" value="AAA+_ATPase"/>
</dbReference>
<evidence type="ECO:0000256" key="6">
    <source>
        <dbReference type="ARBA" id="ARBA00023136"/>
    </source>
</evidence>
<keyword evidence="6" id="KW-0472">Membrane</keyword>
<dbReference type="Pfam" id="PF00005">
    <property type="entry name" value="ABC_tran"/>
    <property type="match status" value="1"/>
</dbReference>
<dbReference type="GO" id="GO:0016887">
    <property type="term" value="F:ATP hydrolysis activity"/>
    <property type="evidence" value="ECO:0007669"/>
    <property type="project" value="InterPro"/>
</dbReference>
<dbReference type="SMART" id="SM00382">
    <property type="entry name" value="AAA"/>
    <property type="match status" value="1"/>
</dbReference>
<keyword evidence="4 8" id="KW-0067">ATP-binding</keyword>
<sequence>KNVSFKYDEDTHILNDLSFKVEEGKTLALVGPSGGGKTTLCNLIPRFYNIDNGDILIDNNSIYDVKIGSLRKNIGIVQQDVFLFTGTIKENILYGNPEASYEEVVKAAKLANIHEFIESLPEGYNTYIGERGIKLSGGQKQRLSIARVFLKNPPILILDEATSALDNATEYLIQKSLEKLSNGRTTIVVAHRLSTIKNADEIMV</sequence>
<dbReference type="PANTHER" id="PTHR24221:SF654">
    <property type="entry name" value="ATP-BINDING CASSETTE SUB-FAMILY B MEMBER 6"/>
    <property type="match status" value="1"/>
</dbReference>
<evidence type="ECO:0000256" key="3">
    <source>
        <dbReference type="ARBA" id="ARBA00022741"/>
    </source>
</evidence>
<evidence type="ECO:0000256" key="1">
    <source>
        <dbReference type="ARBA" id="ARBA00004141"/>
    </source>
</evidence>
<dbReference type="InterPro" id="IPR039421">
    <property type="entry name" value="Type_1_exporter"/>
</dbReference>
<dbReference type="FunFam" id="3.40.50.300:FF:000218">
    <property type="entry name" value="Multidrug ABC transporter ATP-binding protein"/>
    <property type="match status" value="1"/>
</dbReference>
<comment type="subcellular location">
    <subcellularLocation>
        <location evidence="1">Membrane</location>
        <topology evidence="1">Multi-pass membrane protein</topology>
    </subcellularLocation>
</comment>
<dbReference type="PANTHER" id="PTHR24221">
    <property type="entry name" value="ATP-BINDING CASSETTE SUB-FAMILY B"/>
    <property type="match status" value="1"/>
</dbReference>
<dbReference type="GO" id="GO:0005524">
    <property type="term" value="F:ATP binding"/>
    <property type="evidence" value="ECO:0007669"/>
    <property type="project" value="UniProtKB-KW"/>
</dbReference>
<dbReference type="InterPro" id="IPR027417">
    <property type="entry name" value="P-loop_NTPase"/>
</dbReference>
<reference evidence="8 9" key="1">
    <citation type="submission" date="2012-10" db="EMBL/GenBank/DDBJ databases">
        <authorList>
            <person name="Strain E.A."/>
            <person name="Brown E."/>
            <person name="Allard M.W."/>
            <person name="Gonzalez-Escalona N."/>
            <person name="Timme R."/>
        </authorList>
    </citation>
    <scope>NUCLEOTIDE SEQUENCE [LARGE SCALE GENOMIC DNA]</scope>
    <source>
        <strain evidence="8 9">CFSAN001627</strain>
    </source>
</reference>
<dbReference type="InterPro" id="IPR003439">
    <property type="entry name" value="ABC_transporter-like_ATP-bd"/>
</dbReference>
<organism evidence="8 9">
    <name type="scientific">Clostridium botulinum CFSAN001627</name>
    <dbReference type="NCBI Taxonomy" id="1232189"/>
    <lineage>
        <taxon>Bacteria</taxon>
        <taxon>Bacillati</taxon>
        <taxon>Bacillota</taxon>
        <taxon>Clostridia</taxon>
        <taxon>Eubacteriales</taxon>
        <taxon>Clostridiaceae</taxon>
        <taxon>Clostridium</taxon>
    </lineage>
</organism>
<reference evidence="8 9" key="2">
    <citation type="submission" date="2013-03" db="EMBL/GenBank/DDBJ databases">
        <title>Diversity in Clostridium botulinum.</title>
        <authorList>
            <person name="Timme R.E."/>
            <person name="Allard M."/>
            <person name="Luo Y."/>
            <person name="Strain E."/>
            <person name="Gonzalez-Escalona N."/>
            <person name="Brown E."/>
        </authorList>
    </citation>
    <scope>NUCLEOTIDE SEQUENCE [LARGE SCALE GENOMIC DNA]</scope>
    <source>
        <strain evidence="8 9">CFSAN001627</strain>
    </source>
</reference>
<evidence type="ECO:0000259" key="7">
    <source>
        <dbReference type="PROSITE" id="PS50893"/>
    </source>
</evidence>
<dbReference type="SUPFAM" id="SSF52540">
    <property type="entry name" value="P-loop containing nucleoside triphosphate hydrolases"/>
    <property type="match status" value="1"/>
</dbReference>
<gene>
    <name evidence="8" type="ORF">CFSAN001627_02320</name>
</gene>
<dbReference type="EMBL" id="AMXI01000133">
    <property type="protein sequence ID" value="EKN43162.1"/>
    <property type="molecule type" value="Genomic_DNA"/>
</dbReference>
<evidence type="ECO:0000256" key="5">
    <source>
        <dbReference type="ARBA" id="ARBA00022989"/>
    </source>
</evidence>
<evidence type="ECO:0000313" key="9">
    <source>
        <dbReference type="Proteomes" id="UP000011944"/>
    </source>
</evidence>
<keyword evidence="3" id="KW-0547">Nucleotide-binding</keyword>
<dbReference type="Gene3D" id="3.40.50.300">
    <property type="entry name" value="P-loop containing nucleotide triphosphate hydrolases"/>
    <property type="match status" value="1"/>
</dbReference>
<evidence type="ECO:0000256" key="2">
    <source>
        <dbReference type="ARBA" id="ARBA00022692"/>
    </source>
</evidence>
<dbReference type="GO" id="GO:0034040">
    <property type="term" value="F:ATPase-coupled lipid transmembrane transporter activity"/>
    <property type="evidence" value="ECO:0007669"/>
    <property type="project" value="TreeGrafter"/>
</dbReference>
<name>M1ZTL6_CLOBO</name>
<dbReference type="Proteomes" id="UP000011944">
    <property type="component" value="Unassembled WGS sequence"/>
</dbReference>
<dbReference type="InterPro" id="IPR017871">
    <property type="entry name" value="ABC_transporter-like_CS"/>
</dbReference>
<dbReference type="GO" id="GO:0016020">
    <property type="term" value="C:membrane"/>
    <property type="evidence" value="ECO:0007669"/>
    <property type="project" value="UniProtKB-SubCell"/>
</dbReference>
<dbReference type="PATRIC" id="fig|1232189.3.peg.375"/>
<keyword evidence="5" id="KW-1133">Transmembrane helix</keyword>
<feature type="non-terminal residue" evidence="8">
    <location>
        <position position="1"/>
    </location>
</feature>
<keyword evidence="2" id="KW-0812">Transmembrane</keyword>
<protein>
    <submittedName>
        <fullName evidence="8">ABC transporter ATP-binding protein/permease</fullName>
    </submittedName>
</protein>
<comment type="caution">
    <text evidence="8">The sequence shown here is derived from an EMBL/GenBank/DDBJ whole genome shotgun (WGS) entry which is preliminary data.</text>
</comment>
<proteinExistence type="predicted"/>
<feature type="domain" description="ABC transporter" evidence="7">
    <location>
        <begin position="3"/>
        <end position="204"/>
    </location>
</feature>